<dbReference type="RefSeq" id="WP_209846529.1">
    <property type="nucleotide sequence ID" value="NZ_JAGGJV010000001.1"/>
</dbReference>
<protein>
    <submittedName>
        <fullName evidence="1">Uncharacterized protein</fullName>
    </submittedName>
</protein>
<dbReference type="EMBL" id="JAGGJV010000001">
    <property type="protein sequence ID" value="MBP1856764.1"/>
    <property type="molecule type" value="Genomic_DNA"/>
</dbReference>
<reference evidence="1 2" key="1">
    <citation type="submission" date="2021-03" db="EMBL/GenBank/DDBJ databases">
        <title>Genomic Encyclopedia of Type Strains, Phase IV (KMG-IV): sequencing the most valuable type-strain genomes for metagenomic binning, comparative biology and taxonomic classification.</title>
        <authorList>
            <person name="Goeker M."/>
        </authorList>
    </citation>
    <scope>NUCLEOTIDE SEQUENCE [LARGE SCALE GENOMIC DNA]</scope>
    <source>
        <strain evidence="1 2">DSM 26427</strain>
    </source>
</reference>
<gene>
    <name evidence="1" type="ORF">J2Z75_000244</name>
</gene>
<sequence length="57" mass="6407">MEKLFFIRQRFQRVGMSIFANGQAGEFKICLRIQSGDSKSWYFGDKGIGKSGAKTNA</sequence>
<organism evidence="1 2">
    <name type="scientific">Rhizobium herbae</name>
    <dbReference type="NCBI Taxonomy" id="508661"/>
    <lineage>
        <taxon>Bacteria</taxon>
        <taxon>Pseudomonadati</taxon>
        <taxon>Pseudomonadota</taxon>
        <taxon>Alphaproteobacteria</taxon>
        <taxon>Hyphomicrobiales</taxon>
        <taxon>Rhizobiaceae</taxon>
        <taxon>Rhizobium/Agrobacterium group</taxon>
        <taxon>Rhizobium</taxon>
    </lineage>
</organism>
<dbReference type="Proteomes" id="UP000823786">
    <property type="component" value="Unassembled WGS sequence"/>
</dbReference>
<evidence type="ECO:0000313" key="2">
    <source>
        <dbReference type="Proteomes" id="UP000823786"/>
    </source>
</evidence>
<proteinExistence type="predicted"/>
<keyword evidence="2" id="KW-1185">Reference proteome</keyword>
<evidence type="ECO:0000313" key="1">
    <source>
        <dbReference type="EMBL" id="MBP1856764.1"/>
    </source>
</evidence>
<name>A0ABS4EFS6_9HYPH</name>
<accession>A0ABS4EFS6</accession>
<comment type="caution">
    <text evidence="1">The sequence shown here is derived from an EMBL/GenBank/DDBJ whole genome shotgun (WGS) entry which is preliminary data.</text>
</comment>